<reference evidence="1 2" key="1">
    <citation type="journal article" date="2022" name="Hortic Res">
        <title>A haplotype resolved chromosomal level avocado genome allows analysis of novel avocado genes.</title>
        <authorList>
            <person name="Nath O."/>
            <person name="Fletcher S.J."/>
            <person name="Hayward A."/>
            <person name="Shaw L.M."/>
            <person name="Masouleh A.K."/>
            <person name="Furtado A."/>
            <person name="Henry R.J."/>
            <person name="Mitter N."/>
        </authorList>
    </citation>
    <scope>NUCLEOTIDE SEQUENCE [LARGE SCALE GENOMIC DNA]</scope>
    <source>
        <strain evidence="2">cv. Hass</strain>
    </source>
</reference>
<protein>
    <submittedName>
        <fullName evidence="1">Uncharacterized protein</fullName>
    </submittedName>
</protein>
<gene>
    <name evidence="1" type="ORF">MRB53_012058</name>
</gene>
<accession>A0ACC2LXJ1</accession>
<dbReference type="EMBL" id="CM056811">
    <property type="protein sequence ID" value="KAJ8637791.1"/>
    <property type="molecule type" value="Genomic_DNA"/>
</dbReference>
<comment type="caution">
    <text evidence="1">The sequence shown here is derived from an EMBL/GenBank/DDBJ whole genome shotgun (WGS) entry which is preliminary data.</text>
</comment>
<keyword evidence="2" id="KW-1185">Reference proteome</keyword>
<sequence length="869" mass="92807">MEKSRSFPEYSSSYSGGGFRCMDERSNSYSFNGPTSKGTSSDPEMKRKKRVASYNLFTVEGKVKSSVRGSFKWIKTKFSEIRYDVRSIYLVLIEGESLAFYQGREPLQGEKGSSNASSKAYAKKLEEHHDQLLASNLEPGTYDKLYSFSHVVNGFAVHTTPSQAKKLESAQGVRLVEKDRGAKLMTTYTPTYLGLTGPGGVWAQGGEGGEENAGDGMVIGIIDTGIDPTHPSFAYDPHNPFRANLSTRFSGCTCQTGPDFPVNSCNGKIITARYFAAGAATLNISMDYLSPFDAVGHGSHVASIAAGNSKVPVITNGFMIAVYKAIYPEGGTLADVVSAIDQAAKDGVDVITLSIGPDEPPEDTLTFLSMFDIFLLHAHRAGIFVAQAAGNKGPSPSSVVSYSPWTMGVGSCNTDRGYSSNLLLGDGRKLQGIGVSGPTLGNGVLQFKLVLAKDAVIGNGSFPRTPPYVDECQYPGALDPAAVLGSVVICTFSTGFLNGSSNFTAILNTAKLLGFMGFVFVANPKYGDFIAQPLPFPIPGIMIPKIADVQILMDYYQRQTSRDWKGAVVKYSGAAAILEGRIATFGEQAPIVNRFSSRGPDIIDNHMNLADVLKPDIVAPGHLVWAAWSSVSISESILKGYSFALLSGTSMATPHVAGIAALVKQSHSSWTPSMIASAISATATMYDNRGEIIMAEGPNITQLYPSTPHDHGAGLINPAGAIDPGLVFSAGFEDYVNFLCSLPKVDPAKVKAATGKECNLSSLAHSWDLNLPSVTISALNGLQSTQRNLMNVASNQETYLCAVLKPEGVDVSVYPTRFTIGPQQTQDLEIKFNVTEALNAFRFGEIVLTGSMNHIVRLPLSVFPIAVAC</sequence>
<evidence type="ECO:0000313" key="2">
    <source>
        <dbReference type="Proteomes" id="UP001234297"/>
    </source>
</evidence>
<evidence type="ECO:0000313" key="1">
    <source>
        <dbReference type="EMBL" id="KAJ8637791.1"/>
    </source>
</evidence>
<organism evidence="1 2">
    <name type="scientific">Persea americana</name>
    <name type="common">Avocado</name>
    <dbReference type="NCBI Taxonomy" id="3435"/>
    <lineage>
        <taxon>Eukaryota</taxon>
        <taxon>Viridiplantae</taxon>
        <taxon>Streptophyta</taxon>
        <taxon>Embryophyta</taxon>
        <taxon>Tracheophyta</taxon>
        <taxon>Spermatophyta</taxon>
        <taxon>Magnoliopsida</taxon>
        <taxon>Magnoliidae</taxon>
        <taxon>Laurales</taxon>
        <taxon>Lauraceae</taxon>
        <taxon>Persea</taxon>
    </lineage>
</organism>
<dbReference type="Proteomes" id="UP001234297">
    <property type="component" value="Chromosome 3"/>
</dbReference>
<name>A0ACC2LXJ1_PERAE</name>
<proteinExistence type="predicted"/>